<dbReference type="PROSITE" id="PS51257">
    <property type="entry name" value="PROKAR_LIPOPROTEIN"/>
    <property type="match status" value="1"/>
</dbReference>
<keyword evidence="4" id="KW-0676">Redox-active center</keyword>
<dbReference type="InterPro" id="IPR012336">
    <property type="entry name" value="Thioredoxin-like_fold"/>
</dbReference>
<gene>
    <name evidence="6" type="ORF">FGG15_17440</name>
</gene>
<reference evidence="6 7" key="1">
    <citation type="submission" date="2019-05" db="EMBL/GenBank/DDBJ databases">
        <title>Flagellimonas sp. AsT0115, sp. nov., isolated from a marine red algae, Asparagopsis taxiformis.</title>
        <authorList>
            <person name="Kim J."/>
            <person name="Jeong S.E."/>
            <person name="Jeon C.O."/>
        </authorList>
    </citation>
    <scope>NUCLEOTIDE SEQUENCE [LARGE SCALE GENOMIC DNA]</scope>
    <source>
        <strain evidence="6 7">AsT0115</strain>
    </source>
</reference>
<feature type="domain" description="Thioredoxin" evidence="5">
    <location>
        <begin position="307"/>
        <end position="449"/>
    </location>
</feature>
<comment type="caution">
    <text evidence="6">The sequence shown here is derived from an EMBL/GenBank/DDBJ whole genome shotgun (WGS) entry which is preliminary data.</text>
</comment>
<dbReference type="PANTHER" id="PTHR42852:SF6">
    <property type="entry name" value="THIOL:DISULFIDE INTERCHANGE PROTEIN DSBE"/>
    <property type="match status" value="1"/>
</dbReference>
<evidence type="ECO:0000313" key="6">
    <source>
        <dbReference type="EMBL" id="TMU51007.1"/>
    </source>
</evidence>
<dbReference type="EMBL" id="VCNI01000003">
    <property type="protein sequence ID" value="TMU51007.1"/>
    <property type="molecule type" value="Genomic_DNA"/>
</dbReference>
<name>A0ABY2WHX9_9FLAO</name>
<organism evidence="6 7">
    <name type="scientific">Flagellimonas algicola</name>
    <dbReference type="NCBI Taxonomy" id="2583815"/>
    <lineage>
        <taxon>Bacteria</taxon>
        <taxon>Pseudomonadati</taxon>
        <taxon>Bacteroidota</taxon>
        <taxon>Flavobacteriia</taxon>
        <taxon>Flavobacteriales</taxon>
        <taxon>Flavobacteriaceae</taxon>
        <taxon>Flagellimonas</taxon>
    </lineage>
</organism>
<evidence type="ECO:0000256" key="3">
    <source>
        <dbReference type="ARBA" id="ARBA00023157"/>
    </source>
</evidence>
<evidence type="ECO:0000256" key="4">
    <source>
        <dbReference type="ARBA" id="ARBA00023284"/>
    </source>
</evidence>
<keyword evidence="7" id="KW-1185">Reference proteome</keyword>
<dbReference type="InterPro" id="IPR050553">
    <property type="entry name" value="Thioredoxin_ResA/DsbE_sf"/>
</dbReference>
<protein>
    <submittedName>
        <fullName evidence="6">TlpA family protein disulfide reductase</fullName>
    </submittedName>
</protein>
<evidence type="ECO:0000256" key="2">
    <source>
        <dbReference type="ARBA" id="ARBA00022748"/>
    </source>
</evidence>
<dbReference type="PROSITE" id="PS51352">
    <property type="entry name" value="THIOREDOXIN_2"/>
    <property type="match status" value="1"/>
</dbReference>
<evidence type="ECO:0000313" key="7">
    <source>
        <dbReference type="Proteomes" id="UP000751614"/>
    </source>
</evidence>
<comment type="subcellular location">
    <subcellularLocation>
        <location evidence="1">Cell envelope</location>
    </subcellularLocation>
</comment>
<evidence type="ECO:0000259" key="5">
    <source>
        <dbReference type="PROSITE" id="PS51352"/>
    </source>
</evidence>
<accession>A0ABY2WHX9</accession>
<dbReference type="Proteomes" id="UP000751614">
    <property type="component" value="Unassembled WGS sequence"/>
</dbReference>
<dbReference type="RefSeq" id="WP_138838714.1">
    <property type="nucleotide sequence ID" value="NZ_VCNI01000003.1"/>
</dbReference>
<dbReference type="Gene3D" id="3.40.30.10">
    <property type="entry name" value="Glutaredoxin"/>
    <property type="match status" value="1"/>
</dbReference>
<dbReference type="PANTHER" id="PTHR42852">
    <property type="entry name" value="THIOL:DISULFIDE INTERCHANGE PROTEIN DSBE"/>
    <property type="match status" value="1"/>
</dbReference>
<proteinExistence type="predicted"/>
<keyword evidence="2" id="KW-0201">Cytochrome c-type biogenesis</keyword>
<dbReference type="InterPro" id="IPR036249">
    <property type="entry name" value="Thioredoxin-like_sf"/>
</dbReference>
<keyword evidence="3" id="KW-1015">Disulfide bond</keyword>
<dbReference type="Pfam" id="PF13905">
    <property type="entry name" value="Thioredoxin_8"/>
    <property type="match status" value="1"/>
</dbReference>
<evidence type="ECO:0000256" key="1">
    <source>
        <dbReference type="ARBA" id="ARBA00004196"/>
    </source>
</evidence>
<dbReference type="InterPro" id="IPR013766">
    <property type="entry name" value="Thioredoxin_domain"/>
</dbReference>
<dbReference type="SUPFAM" id="SSF52833">
    <property type="entry name" value="Thioredoxin-like"/>
    <property type="match status" value="1"/>
</dbReference>
<sequence length="451" mass="51925">MKSYTIGLVFMICLACSCKDGVNEAYVHLNSIHVHDSIVILDTATEGTIASVNSENDKQQIKLKRPTVASINGKLKNNRYLTILEPQKDLNILVKADSSFTTRQKGDSILNYLSKSNLEFANNNLSFIFETKALDSIPIFFDAFRKQRAEEINLFEKELSPKVLAILHYQNEARIYSFLLWLGRVSKNLEAINSYYDFVHKIPPPDWTSRTFPSIYLYKYEIEYLRKNSAIQSISDFLSYLEEKVPDKETTDLFKALYIKGLIKSPSYWSKHIEHFNADVLNDILMAEKDNIHYSLMQEAAQSFYKSQNNSLAYNFKAVDQHNRSFYLEDIKGKVVFIDVWATWCGPCIVHRPEVLELAKKYEGNDDVEIVMLSVDSSKELWLSFLEKEGNQPGLNLFIKDGMKTEFGSHYNVTEIPRYILIGKDSRILNSRIEMEIEAIEADIEAAMAKK</sequence>
<dbReference type="CDD" id="cd02966">
    <property type="entry name" value="TlpA_like_family"/>
    <property type="match status" value="1"/>
</dbReference>